<evidence type="ECO:0000313" key="2">
    <source>
        <dbReference type="EMBL" id="UOO81739.1"/>
    </source>
</evidence>
<proteinExistence type="predicted"/>
<feature type="coiled-coil region" evidence="1">
    <location>
        <begin position="332"/>
        <end position="419"/>
    </location>
</feature>
<keyword evidence="1" id="KW-0175">Coiled coil</keyword>
<organism evidence="2 3">
    <name type="scientific">Uruburuella testudinis</name>
    <dbReference type="NCBI Taxonomy" id="1282863"/>
    <lineage>
        <taxon>Bacteria</taxon>
        <taxon>Pseudomonadati</taxon>
        <taxon>Pseudomonadota</taxon>
        <taxon>Betaproteobacteria</taxon>
        <taxon>Neisseriales</taxon>
        <taxon>Neisseriaceae</taxon>
        <taxon>Uruburuella</taxon>
    </lineage>
</organism>
<dbReference type="EMBL" id="CP091508">
    <property type="protein sequence ID" value="UOO81739.1"/>
    <property type="molecule type" value="Genomic_DNA"/>
</dbReference>
<name>A0ABY4DRT2_9NEIS</name>
<dbReference type="Proteomes" id="UP000829817">
    <property type="component" value="Chromosome"/>
</dbReference>
<accession>A0ABY4DRT2</accession>
<gene>
    <name evidence="2" type="ORF">LVJ83_12605</name>
</gene>
<keyword evidence="3" id="KW-1185">Reference proteome</keyword>
<evidence type="ECO:0000313" key="3">
    <source>
        <dbReference type="Proteomes" id="UP000829817"/>
    </source>
</evidence>
<evidence type="ECO:0000256" key="1">
    <source>
        <dbReference type="SAM" id="Coils"/>
    </source>
</evidence>
<sequence length="531" mass="61273">MAKILVVGHPDSDYQIIETLLHEVGMRPALPSKREKMSPLEIDAALLKATPNTSTNQSLQASNKITNRQLTVNAVWHGLAMDLFLGNIDQSLWGWADPQALYLLDYWQKMDESIHFALVYDHPHSILTHHQDLLDSDAIEQKLQEWIDYNEALLHFYSRNQERCLLVNSQQAKLSSSSYIQQVQLHIEAPWQNSIVKNSTLATQSKKLDKSLPFKPLGTTSPPDQLAHFLADFIIKSHPSVTQLYQELQASASLPLRKDSHLHADNQPAVLAWQAMVQQRRQLAEQTTAIQQNNTELTSIRQENNLLLNQLHTTQEAFESIHLTHKNTEDLLNTAVQEKNDTLKKINLLEQEKQQVLNKYKQLEQEKQQTLSQYKQLEQTQGRALQERENDNKQLLAQLHHTQEELERLFLENQRLNALPVYYGAAERIRSQLDYRLGAAMIQNSRNISGWLNMPFALLKEHRKPISSETGLPAISEYQDAYEAEKMQRHLSYQLGQTLLKHSRNPLLWLTAPWALSKTVREFRKQAKRSK</sequence>
<dbReference type="RefSeq" id="WP_244785008.1">
    <property type="nucleotide sequence ID" value="NZ_CP091508.1"/>
</dbReference>
<protein>
    <submittedName>
        <fullName evidence="2">Uncharacterized protein</fullName>
    </submittedName>
</protein>
<reference evidence="2 3" key="1">
    <citation type="journal article" date="2022" name="Res Sq">
        <title>Evolution of multicellular longitudinally dividing oral cavity symbionts (Neisseriaceae).</title>
        <authorList>
            <person name="Nyongesa S."/>
            <person name="Weber P."/>
            <person name="Bernet E."/>
            <person name="Pullido F."/>
            <person name="Nieckarz M."/>
            <person name="Delaby M."/>
            <person name="Nieves C."/>
            <person name="Viehboeck T."/>
            <person name="Krause N."/>
            <person name="Rivera-Millot A."/>
            <person name="Nakamura A."/>
            <person name="Vischer N."/>
            <person name="VanNieuwenhze M."/>
            <person name="Brun Y."/>
            <person name="Cava F."/>
            <person name="Bulgheresi S."/>
            <person name="Veyrier F."/>
        </authorList>
    </citation>
    <scope>NUCLEOTIDE SEQUENCE [LARGE SCALE GENOMIC DNA]</scope>
    <source>
        <strain evidence="2 3">CCUG 63373m</strain>
    </source>
</reference>